<protein>
    <recommendedName>
        <fullName evidence="15">Electron transfer flavoprotein-ubiquinone oxidoreductase</fullName>
        <shortName evidence="15">ETF-QO</shortName>
        <ecNumber evidence="15">1.5.5.1</ecNumber>
    </recommendedName>
</protein>
<evidence type="ECO:0000256" key="14">
    <source>
        <dbReference type="ARBA" id="ARBA00023136"/>
    </source>
</evidence>
<comment type="function">
    <text evidence="2 15">Accepts electrons from ETF and reduces ubiquinone.</text>
</comment>
<evidence type="ECO:0000256" key="9">
    <source>
        <dbReference type="ARBA" id="ARBA00022982"/>
    </source>
</evidence>
<evidence type="ECO:0000313" key="18">
    <source>
        <dbReference type="Proteomes" id="UP000588068"/>
    </source>
</evidence>
<keyword evidence="6 15" id="KW-0479">Metal-binding</keyword>
<evidence type="ECO:0000256" key="6">
    <source>
        <dbReference type="ARBA" id="ARBA00022723"/>
    </source>
</evidence>
<keyword evidence="10 15" id="KW-0560">Oxidoreductase</keyword>
<dbReference type="Pfam" id="PF01946">
    <property type="entry name" value="Thi4"/>
    <property type="match status" value="1"/>
</dbReference>
<evidence type="ECO:0000256" key="15">
    <source>
        <dbReference type="RuleBase" id="RU366068"/>
    </source>
</evidence>
<evidence type="ECO:0000313" key="17">
    <source>
        <dbReference type="EMBL" id="MBB6094417.1"/>
    </source>
</evidence>
<comment type="subcellular location">
    <subcellularLocation>
        <location evidence="3">Membrane</location>
    </subcellularLocation>
</comment>
<evidence type="ECO:0000256" key="7">
    <source>
        <dbReference type="ARBA" id="ARBA00022827"/>
    </source>
</evidence>
<sequence>MSEAIEREVMEYDLVIVGAGPAGLACAIRLKQLKPDLNICVLEKGSAVGAHSLSGAVLEPAALEKLLPNWSTEYTGMKVPAVEDDVRLMTKTGSFKLPNWAVNLTPMNNHGNFIVSLGQLTPWLAQQAEKLGVDIFPGYSAAEALFDEQGAVKGVRIGDMGVERNGEPGPNFTPGIEIHAGTTIIAEGSRGSIAKQLIKKFNLREHCDPPTFGLGFKELWQLPPGRVKPGRIEHAFGWPLDVNTYGGSFLYHLDNDRVYVGYVVGLNYEDPRLKPFEAFQQFKNHPRIKPLLEGGEILSAGARTIAAGGYQSLPKLDMPGALIIGDAGGTLNVFKIKGIHQAIRSGALAAEHLAAEGKSAGFDARWRASEGHKELHSVRNFKPAFKKGLYFAMINAGIEAVLKGKTPWTMRNTADWSALEKLADYQSPDRQWIDRSLPPRDRLASVFFAGNVHDEAQPIHLKVADTNICATRCVVEYGNPCENFCPAGVYEMVPDGDKGKRLQINAANCVHCKACDIKDPYEIITWTTPEGGSGPNYQNL</sequence>
<dbReference type="GO" id="GO:0004174">
    <property type="term" value="F:electron-transferring-flavoprotein dehydrogenase activity"/>
    <property type="evidence" value="ECO:0007669"/>
    <property type="project" value="UniProtKB-UniRule"/>
</dbReference>
<dbReference type="SUPFAM" id="SSF54373">
    <property type="entry name" value="FAD-linked reductases, C-terminal domain"/>
    <property type="match status" value="1"/>
</dbReference>
<accession>A0A841HMS5</accession>
<proteinExistence type="predicted"/>
<evidence type="ECO:0000256" key="5">
    <source>
        <dbReference type="ARBA" id="ARBA00022630"/>
    </source>
</evidence>
<dbReference type="PANTHER" id="PTHR10617:SF107">
    <property type="entry name" value="ELECTRON TRANSFER FLAVOPROTEIN-UBIQUINONE OXIDOREDUCTASE, MITOCHONDRIAL"/>
    <property type="match status" value="1"/>
</dbReference>
<dbReference type="Gene3D" id="3.30.9.90">
    <property type="match status" value="1"/>
</dbReference>
<dbReference type="InterPro" id="IPR040156">
    <property type="entry name" value="ETF-QO"/>
</dbReference>
<dbReference type="FunFam" id="3.30.70.20:FF:000015">
    <property type="entry name" value="Electron transfer flavoprotein-ubiquinone oxidoreductase"/>
    <property type="match status" value="1"/>
</dbReference>
<dbReference type="RefSeq" id="WP_184333662.1">
    <property type="nucleotide sequence ID" value="NZ_JACHHZ010000003.1"/>
</dbReference>
<gene>
    <name evidence="17" type="ORF">HNQ60_003298</name>
</gene>
<keyword evidence="9 15" id="KW-0249">Electron transport</keyword>
<evidence type="ECO:0000256" key="13">
    <source>
        <dbReference type="ARBA" id="ARBA00023075"/>
    </source>
</evidence>
<dbReference type="InterPro" id="IPR007859">
    <property type="entry name" value="ETF-QO/FixX_C"/>
</dbReference>
<dbReference type="InterPro" id="IPR017896">
    <property type="entry name" value="4Fe4S_Fe-S-bd"/>
</dbReference>
<keyword evidence="4 15" id="KW-0813">Transport</keyword>
<dbReference type="PANTHER" id="PTHR10617">
    <property type="entry name" value="ELECTRON TRANSFER FLAVOPROTEIN-UBIQUINONE OXIDOREDUCTASE"/>
    <property type="match status" value="1"/>
</dbReference>
<evidence type="ECO:0000256" key="10">
    <source>
        <dbReference type="ARBA" id="ARBA00023002"/>
    </source>
</evidence>
<dbReference type="EMBL" id="JACHHZ010000003">
    <property type="protein sequence ID" value="MBB6094417.1"/>
    <property type="molecule type" value="Genomic_DNA"/>
</dbReference>
<feature type="domain" description="4Fe-4S ferredoxin-type" evidence="16">
    <location>
        <begin position="500"/>
        <end position="529"/>
    </location>
</feature>
<comment type="cofactor">
    <cofactor evidence="15">
        <name>[4Fe-4S] cluster</name>
        <dbReference type="ChEBI" id="CHEBI:49883"/>
    </cofactor>
    <text evidence="15">Binds 1 [4Fe-4S] cluster.</text>
</comment>
<comment type="cofactor">
    <cofactor evidence="1 15">
        <name>FAD</name>
        <dbReference type="ChEBI" id="CHEBI:57692"/>
    </cofactor>
</comment>
<dbReference type="PROSITE" id="PS51257">
    <property type="entry name" value="PROKAR_LIPOPROTEIN"/>
    <property type="match status" value="1"/>
</dbReference>
<evidence type="ECO:0000256" key="3">
    <source>
        <dbReference type="ARBA" id="ARBA00004370"/>
    </source>
</evidence>
<keyword evidence="5 15" id="KW-0285">Flavoprotein</keyword>
<dbReference type="Gene3D" id="3.50.50.60">
    <property type="entry name" value="FAD/NAD(P)-binding domain"/>
    <property type="match status" value="1"/>
</dbReference>
<dbReference type="GO" id="GO:0051539">
    <property type="term" value="F:4 iron, 4 sulfur cluster binding"/>
    <property type="evidence" value="ECO:0007669"/>
    <property type="project" value="UniProtKB-UniRule"/>
</dbReference>
<dbReference type="AlphaFoldDB" id="A0A841HMS5"/>
<comment type="catalytic activity">
    <reaction evidence="15">
        <text>a ubiquinone + reduced [electron-transfer flavoprotein] = a ubiquinol + oxidized [electron-transfer flavoprotein] + H(+)</text>
        <dbReference type="Rhea" id="RHEA:24052"/>
        <dbReference type="Rhea" id="RHEA-COMP:9565"/>
        <dbReference type="Rhea" id="RHEA-COMP:9566"/>
        <dbReference type="Rhea" id="RHEA-COMP:10685"/>
        <dbReference type="Rhea" id="RHEA-COMP:10686"/>
        <dbReference type="ChEBI" id="CHEBI:15378"/>
        <dbReference type="ChEBI" id="CHEBI:16389"/>
        <dbReference type="ChEBI" id="CHEBI:17976"/>
        <dbReference type="ChEBI" id="CHEBI:57692"/>
        <dbReference type="ChEBI" id="CHEBI:58307"/>
        <dbReference type="EC" id="1.5.5.1"/>
    </reaction>
</comment>
<keyword evidence="12 15" id="KW-0411">Iron-sulfur</keyword>
<evidence type="ECO:0000259" key="16">
    <source>
        <dbReference type="PROSITE" id="PS51379"/>
    </source>
</evidence>
<evidence type="ECO:0000256" key="11">
    <source>
        <dbReference type="ARBA" id="ARBA00023004"/>
    </source>
</evidence>
<evidence type="ECO:0000256" key="1">
    <source>
        <dbReference type="ARBA" id="ARBA00001974"/>
    </source>
</evidence>
<comment type="caution">
    <text evidence="17">The sequence shown here is derived from an EMBL/GenBank/DDBJ whole genome shotgun (WGS) entry which is preliminary data.</text>
</comment>
<dbReference type="InterPro" id="IPR036188">
    <property type="entry name" value="FAD/NAD-bd_sf"/>
</dbReference>
<reference evidence="17 18" key="1">
    <citation type="submission" date="2020-08" db="EMBL/GenBank/DDBJ databases">
        <title>Genomic Encyclopedia of Type Strains, Phase IV (KMG-IV): sequencing the most valuable type-strain genomes for metagenomic binning, comparative biology and taxonomic classification.</title>
        <authorList>
            <person name="Goeker M."/>
        </authorList>
    </citation>
    <scope>NUCLEOTIDE SEQUENCE [LARGE SCALE GENOMIC DNA]</scope>
    <source>
        <strain evidence="17 18">DSM 26723</strain>
    </source>
</reference>
<keyword evidence="13 15" id="KW-0830">Ubiquinone</keyword>
<keyword evidence="14" id="KW-0472">Membrane</keyword>
<dbReference type="SUPFAM" id="SSF51905">
    <property type="entry name" value="FAD/NAD(P)-binding domain"/>
    <property type="match status" value="1"/>
</dbReference>
<evidence type="ECO:0000256" key="2">
    <source>
        <dbReference type="ARBA" id="ARBA00002819"/>
    </source>
</evidence>
<dbReference type="Pfam" id="PF05187">
    <property type="entry name" value="Fer4_ETF_QO"/>
    <property type="match status" value="1"/>
</dbReference>
<dbReference type="SUPFAM" id="SSF54862">
    <property type="entry name" value="4Fe-4S ferredoxins"/>
    <property type="match status" value="1"/>
</dbReference>
<name>A0A841HMS5_9GAMM</name>
<dbReference type="PROSITE" id="PS51379">
    <property type="entry name" value="4FE4S_FER_2"/>
    <property type="match status" value="1"/>
</dbReference>
<evidence type="ECO:0000256" key="12">
    <source>
        <dbReference type="ARBA" id="ARBA00023014"/>
    </source>
</evidence>
<dbReference type="InterPro" id="IPR049398">
    <property type="entry name" value="ETF-QO/FixC_UQ-bd"/>
</dbReference>
<keyword evidence="8" id="KW-0809">Transit peptide</keyword>
<evidence type="ECO:0000256" key="4">
    <source>
        <dbReference type="ARBA" id="ARBA00022448"/>
    </source>
</evidence>
<dbReference type="Proteomes" id="UP000588068">
    <property type="component" value="Unassembled WGS sequence"/>
</dbReference>
<dbReference type="Pfam" id="PF21162">
    <property type="entry name" value="ETFQO_UQ-bd"/>
    <property type="match status" value="1"/>
</dbReference>
<organism evidence="17 18">
    <name type="scientific">Povalibacter uvarum</name>
    <dbReference type="NCBI Taxonomy" id="732238"/>
    <lineage>
        <taxon>Bacteria</taxon>
        <taxon>Pseudomonadati</taxon>
        <taxon>Pseudomonadota</taxon>
        <taxon>Gammaproteobacteria</taxon>
        <taxon>Steroidobacterales</taxon>
        <taxon>Steroidobacteraceae</taxon>
        <taxon>Povalibacter</taxon>
    </lineage>
</organism>
<dbReference type="EC" id="1.5.5.1" evidence="15"/>
<dbReference type="Gene3D" id="3.30.70.20">
    <property type="match status" value="1"/>
</dbReference>
<keyword evidence="18" id="KW-1185">Reference proteome</keyword>
<evidence type="ECO:0000256" key="8">
    <source>
        <dbReference type="ARBA" id="ARBA00022946"/>
    </source>
</evidence>
<keyword evidence="7 15" id="KW-0274">FAD</keyword>
<dbReference type="GO" id="GO:0046872">
    <property type="term" value="F:metal ion binding"/>
    <property type="evidence" value="ECO:0007669"/>
    <property type="project" value="UniProtKB-KW"/>
</dbReference>
<keyword evidence="11 15" id="KW-0408">Iron</keyword>
<dbReference type="GO" id="GO:0016020">
    <property type="term" value="C:membrane"/>
    <property type="evidence" value="ECO:0007669"/>
    <property type="project" value="UniProtKB-SubCell"/>
</dbReference>